<dbReference type="InterPro" id="IPR036396">
    <property type="entry name" value="Cyt_P450_sf"/>
</dbReference>
<dbReference type="SUPFAM" id="SSF48264">
    <property type="entry name" value="Cytochrome P450"/>
    <property type="match status" value="1"/>
</dbReference>
<dbReference type="Proteomes" id="UP001141552">
    <property type="component" value="Unassembled WGS sequence"/>
</dbReference>
<evidence type="ECO:0008006" key="6">
    <source>
        <dbReference type="Google" id="ProtNLM"/>
    </source>
</evidence>
<proteinExistence type="inferred from homology"/>
<keyword evidence="2 3" id="KW-0408">Iron</keyword>
<dbReference type="GO" id="GO:0020037">
    <property type="term" value="F:heme binding"/>
    <property type="evidence" value="ECO:0007669"/>
    <property type="project" value="InterPro"/>
</dbReference>
<sequence>MHYTIPKNAQVLVNFWAIGRDPQNWEDPVVFNPERFLGSHFDFKGSDFEFIPFGSGRRICPGLPMAAKHIPLIVAFLIHCFHWSLPDGKDPTDLDMSENYGLTLRKEQPLLLIPKCKT</sequence>
<gene>
    <name evidence="4" type="ORF">Tsubulata_028833</name>
</gene>
<reference evidence="4" key="1">
    <citation type="submission" date="2022-02" db="EMBL/GenBank/DDBJ databases">
        <authorList>
            <person name="Henning P.M."/>
            <person name="McCubbin A.G."/>
            <person name="Shore J.S."/>
        </authorList>
    </citation>
    <scope>NUCLEOTIDE SEQUENCE</scope>
    <source>
        <strain evidence="4">F60SS</strain>
        <tissue evidence="4">Leaves</tissue>
    </source>
</reference>
<organism evidence="4 5">
    <name type="scientific">Turnera subulata</name>
    <dbReference type="NCBI Taxonomy" id="218843"/>
    <lineage>
        <taxon>Eukaryota</taxon>
        <taxon>Viridiplantae</taxon>
        <taxon>Streptophyta</taxon>
        <taxon>Embryophyta</taxon>
        <taxon>Tracheophyta</taxon>
        <taxon>Spermatophyta</taxon>
        <taxon>Magnoliopsida</taxon>
        <taxon>eudicotyledons</taxon>
        <taxon>Gunneridae</taxon>
        <taxon>Pentapetalae</taxon>
        <taxon>rosids</taxon>
        <taxon>fabids</taxon>
        <taxon>Malpighiales</taxon>
        <taxon>Passifloraceae</taxon>
        <taxon>Turnera</taxon>
    </lineage>
</organism>
<accession>A0A9Q0JB68</accession>
<protein>
    <recommendedName>
        <fullName evidence="6">Cytochrome P450</fullName>
    </recommendedName>
</protein>
<dbReference type="PRINTS" id="PR00463">
    <property type="entry name" value="EP450I"/>
</dbReference>
<dbReference type="PANTHER" id="PTHR47950:SF6">
    <property type="entry name" value="CYTOCHROME P450"/>
    <property type="match status" value="1"/>
</dbReference>
<dbReference type="PANTHER" id="PTHR47950">
    <property type="entry name" value="CYTOCHROME P450, FAMILY 76, SUBFAMILY C, POLYPEPTIDE 5-RELATED"/>
    <property type="match status" value="1"/>
</dbReference>
<name>A0A9Q0JB68_9ROSI</name>
<evidence type="ECO:0000313" key="5">
    <source>
        <dbReference type="Proteomes" id="UP001141552"/>
    </source>
</evidence>
<dbReference type="GO" id="GO:0004497">
    <property type="term" value="F:monooxygenase activity"/>
    <property type="evidence" value="ECO:0007669"/>
    <property type="project" value="UniProtKB-KW"/>
</dbReference>
<dbReference type="InterPro" id="IPR001128">
    <property type="entry name" value="Cyt_P450"/>
</dbReference>
<dbReference type="InterPro" id="IPR002401">
    <property type="entry name" value="Cyt_P450_E_grp-I"/>
</dbReference>
<keyword evidence="2 3" id="KW-0479">Metal-binding</keyword>
<keyword evidence="3" id="KW-0503">Monooxygenase</keyword>
<keyword evidence="3" id="KW-0560">Oxidoreductase</keyword>
<keyword evidence="5" id="KW-1185">Reference proteome</keyword>
<evidence type="ECO:0000313" key="4">
    <source>
        <dbReference type="EMBL" id="KAJ4835064.1"/>
    </source>
</evidence>
<dbReference type="FunFam" id="1.10.630.10:FF:000146">
    <property type="entry name" value="Os06g0641800 protein"/>
    <property type="match status" value="1"/>
</dbReference>
<dbReference type="InterPro" id="IPR017972">
    <property type="entry name" value="Cyt_P450_CS"/>
</dbReference>
<keyword evidence="2 3" id="KW-0349">Heme</keyword>
<dbReference type="PROSITE" id="PS00086">
    <property type="entry name" value="CYTOCHROME_P450"/>
    <property type="match status" value="1"/>
</dbReference>
<dbReference type="EMBL" id="JAKUCV010004530">
    <property type="protein sequence ID" value="KAJ4835064.1"/>
    <property type="molecule type" value="Genomic_DNA"/>
</dbReference>
<dbReference type="AlphaFoldDB" id="A0A9Q0JB68"/>
<dbReference type="Pfam" id="PF00067">
    <property type="entry name" value="p450"/>
    <property type="match status" value="1"/>
</dbReference>
<feature type="binding site" description="axial binding residue" evidence="2">
    <location>
        <position position="60"/>
    </location>
    <ligand>
        <name>heme</name>
        <dbReference type="ChEBI" id="CHEBI:30413"/>
    </ligand>
    <ligandPart>
        <name>Fe</name>
        <dbReference type="ChEBI" id="CHEBI:18248"/>
    </ligandPart>
</feature>
<dbReference type="GO" id="GO:0016705">
    <property type="term" value="F:oxidoreductase activity, acting on paired donors, with incorporation or reduction of molecular oxygen"/>
    <property type="evidence" value="ECO:0007669"/>
    <property type="project" value="InterPro"/>
</dbReference>
<reference evidence="4" key="2">
    <citation type="journal article" date="2023" name="Plants (Basel)">
        <title>Annotation of the Turnera subulata (Passifloraceae) Draft Genome Reveals the S-Locus Evolved after the Divergence of Turneroideae from Passifloroideae in a Stepwise Manner.</title>
        <authorList>
            <person name="Henning P.M."/>
            <person name="Roalson E.H."/>
            <person name="Mir W."/>
            <person name="McCubbin A.G."/>
            <person name="Shore J.S."/>
        </authorList>
    </citation>
    <scope>NUCLEOTIDE SEQUENCE</scope>
    <source>
        <strain evidence="4">F60SS</strain>
    </source>
</reference>
<comment type="caution">
    <text evidence="4">The sequence shown here is derived from an EMBL/GenBank/DDBJ whole genome shotgun (WGS) entry which is preliminary data.</text>
</comment>
<evidence type="ECO:0000256" key="2">
    <source>
        <dbReference type="PIRSR" id="PIRSR602401-1"/>
    </source>
</evidence>
<comment type="similarity">
    <text evidence="1 3">Belongs to the cytochrome P450 family.</text>
</comment>
<dbReference type="Gene3D" id="1.10.630.10">
    <property type="entry name" value="Cytochrome P450"/>
    <property type="match status" value="1"/>
</dbReference>
<dbReference type="GO" id="GO:0005506">
    <property type="term" value="F:iron ion binding"/>
    <property type="evidence" value="ECO:0007669"/>
    <property type="project" value="InterPro"/>
</dbReference>
<evidence type="ECO:0000256" key="3">
    <source>
        <dbReference type="RuleBase" id="RU000461"/>
    </source>
</evidence>
<dbReference type="OrthoDB" id="2789670at2759"/>
<comment type="cofactor">
    <cofactor evidence="2">
        <name>heme</name>
        <dbReference type="ChEBI" id="CHEBI:30413"/>
    </cofactor>
</comment>
<evidence type="ECO:0000256" key="1">
    <source>
        <dbReference type="ARBA" id="ARBA00010617"/>
    </source>
</evidence>